<keyword evidence="7" id="KW-0325">Glycoprotein</keyword>
<feature type="transmembrane region" description="Helical" evidence="10">
    <location>
        <begin position="700"/>
        <end position="722"/>
    </location>
</feature>
<dbReference type="PANTHER" id="PTHR11616:SF321">
    <property type="entry name" value="SODIUM-DEPENDENT NUTRIENT AMINO ACID TRANSPORTER 1-RELATED"/>
    <property type="match status" value="1"/>
</dbReference>
<dbReference type="GO" id="GO:0046872">
    <property type="term" value="F:metal ion binding"/>
    <property type="evidence" value="ECO:0007669"/>
    <property type="project" value="UniProtKB-KW"/>
</dbReference>
<name>A0A3M7SWV0_BRAPC</name>
<dbReference type="SUPFAM" id="SSF161070">
    <property type="entry name" value="SNF-like"/>
    <property type="match status" value="1"/>
</dbReference>
<dbReference type="Proteomes" id="UP000276133">
    <property type="component" value="Unassembled WGS sequence"/>
</dbReference>
<evidence type="ECO:0000313" key="11">
    <source>
        <dbReference type="EMBL" id="RNA40284.1"/>
    </source>
</evidence>
<feature type="binding site" evidence="8">
    <location>
        <position position="208"/>
    </location>
    <ligand>
        <name>Na(+)</name>
        <dbReference type="ChEBI" id="CHEBI:29101"/>
        <label>1</label>
    </ligand>
</feature>
<dbReference type="PROSITE" id="PS00610">
    <property type="entry name" value="NA_NEUROTRAN_SYMP_1"/>
    <property type="match status" value="1"/>
</dbReference>
<feature type="transmembrane region" description="Helical" evidence="10">
    <location>
        <begin position="366"/>
        <end position="385"/>
    </location>
</feature>
<feature type="binding site" evidence="8">
    <location>
        <position position="207"/>
    </location>
    <ligand>
        <name>Na(+)</name>
        <dbReference type="ChEBI" id="CHEBI:29101"/>
        <label>1</label>
    </ligand>
</feature>
<reference evidence="11 12" key="1">
    <citation type="journal article" date="2018" name="Sci. Rep.">
        <title>Genomic signatures of local adaptation to the degree of environmental predictability in rotifers.</title>
        <authorList>
            <person name="Franch-Gras L."/>
            <person name="Hahn C."/>
            <person name="Garcia-Roger E.M."/>
            <person name="Carmona M.J."/>
            <person name="Serra M."/>
            <person name="Gomez A."/>
        </authorList>
    </citation>
    <scope>NUCLEOTIDE SEQUENCE [LARGE SCALE GENOMIC DNA]</scope>
    <source>
        <strain evidence="11">HYR1</strain>
    </source>
</reference>
<keyword evidence="3 9" id="KW-0813">Transport</keyword>
<feature type="transmembrane region" description="Helical" evidence="10">
    <location>
        <begin position="657"/>
        <end position="680"/>
    </location>
</feature>
<evidence type="ECO:0000256" key="10">
    <source>
        <dbReference type="SAM" id="Phobius"/>
    </source>
</evidence>
<keyword evidence="4 9" id="KW-0812">Transmembrane</keyword>
<proteinExistence type="inferred from homology"/>
<feature type="transmembrane region" description="Helical" evidence="10">
    <location>
        <begin position="90"/>
        <end position="114"/>
    </location>
</feature>
<keyword evidence="8" id="KW-0915">Sodium</keyword>
<evidence type="ECO:0000256" key="1">
    <source>
        <dbReference type="ARBA" id="ARBA00004141"/>
    </source>
</evidence>
<keyword evidence="8" id="KW-0479">Metal-binding</keyword>
<keyword evidence="12" id="KW-1185">Reference proteome</keyword>
<dbReference type="AlphaFoldDB" id="A0A3M7SWV0"/>
<dbReference type="GO" id="GO:0089718">
    <property type="term" value="P:amino acid import across plasma membrane"/>
    <property type="evidence" value="ECO:0007669"/>
    <property type="project" value="TreeGrafter"/>
</dbReference>
<evidence type="ECO:0000256" key="3">
    <source>
        <dbReference type="ARBA" id="ARBA00022448"/>
    </source>
</evidence>
<evidence type="ECO:0000256" key="7">
    <source>
        <dbReference type="ARBA" id="ARBA00023180"/>
    </source>
</evidence>
<evidence type="ECO:0000256" key="8">
    <source>
        <dbReference type="PIRSR" id="PIRSR600175-1"/>
    </source>
</evidence>
<feature type="binding site" evidence="8">
    <location>
        <position position="205"/>
    </location>
    <ligand>
        <name>Na(+)</name>
        <dbReference type="ChEBI" id="CHEBI:29101"/>
        <label>1</label>
    </ligand>
</feature>
<evidence type="ECO:0000256" key="6">
    <source>
        <dbReference type="ARBA" id="ARBA00023136"/>
    </source>
</evidence>
<dbReference type="GO" id="GO:0005886">
    <property type="term" value="C:plasma membrane"/>
    <property type="evidence" value="ECO:0007669"/>
    <property type="project" value="TreeGrafter"/>
</dbReference>
<feature type="transmembrane region" description="Helical" evidence="10">
    <location>
        <begin position="397"/>
        <end position="416"/>
    </location>
</feature>
<feature type="transmembrane region" description="Helical" evidence="10">
    <location>
        <begin position="481"/>
        <end position="504"/>
    </location>
</feature>
<keyword evidence="6 10" id="KW-0472">Membrane</keyword>
<dbReference type="PRINTS" id="PR00176">
    <property type="entry name" value="NANEUSMPORT"/>
</dbReference>
<dbReference type="GO" id="GO:0005283">
    <property type="term" value="F:amino acid:sodium symporter activity"/>
    <property type="evidence" value="ECO:0007669"/>
    <property type="project" value="TreeGrafter"/>
</dbReference>
<dbReference type="EMBL" id="REGN01000654">
    <property type="protein sequence ID" value="RNA40284.1"/>
    <property type="molecule type" value="Genomic_DNA"/>
</dbReference>
<accession>A0A3M7SWV0</accession>
<feature type="transmembrane region" description="Helical" evidence="10">
    <location>
        <begin position="582"/>
        <end position="603"/>
    </location>
</feature>
<feature type="binding site" evidence="8">
    <location>
        <position position="212"/>
    </location>
    <ligand>
        <name>Na(+)</name>
        <dbReference type="ChEBI" id="CHEBI:29101"/>
        <label>1</label>
    </ligand>
</feature>
<feature type="transmembrane region" description="Helical" evidence="10">
    <location>
        <begin position="228"/>
        <end position="250"/>
    </location>
</feature>
<dbReference type="STRING" id="10195.A0A3M7SWV0"/>
<comment type="caution">
    <text evidence="11">The sequence shown here is derived from an EMBL/GenBank/DDBJ whole genome shotgun (WGS) entry which is preliminary data.</text>
</comment>
<protein>
    <recommendedName>
        <fullName evidence="9">Transporter</fullName>
    </recommendedName>
</protein>
<dbReference type="InterPro" id="IPR000175">
    <property type="entry name" value="Na/ntran_symport"/>
</dbReference>
<organism evidence="11 12">
    <name type="scientific">Brachionus plicatilis</name>
    <name type="common">Marine rotifer</name>
    <name type="synonym">Brachionus muelleri</name>
    <dbReference type="NCBI Taxonomy" id="10195"/>
    <lineage>
        <taxon>Eukaryota</taxon>
        <taxon>Metazoa</taxon>
        <taxon>Spiralia</taxon>
        <taxon>Gnathifera</taxon>
        <taxon>Rotifera</taxon>
        <taxon>Eurotatoria</taxon>
        <taxon>Monogononta</taxon>
        <taxon>Pseudotrocha</taxon>
        <taxon>Ploima</taxon>
        <taxon>Brachionidae</taxon>
        <taxon>Brachionus</taxon>
    </lineage>
</organism>
<feature type="transmembrane region" description="Helical" evidence="10">
    <location>
        <begin position="615"/>
        <end position="636"/>
    </location>
</feature>
<dbReference type="OrthoDB" id="6581954at2759"/>
<evidence type="ECO:0000313" key="12">
    <source>
        <dbReference type="Proteomes" id="UP000276133"/>
    </source>
</evidence>
<feature type="transmembrane region" description="Helical" evidence="10">
    <location>
        <begin position="536"/>
        <end position="554"/>
    </location>
</feature>
<keyword evidence="9" id="KW-0769">Symport</keyword>
<feature type="transmembrane region" description="Helical" evidence="10">
    <location>
        <begin position="271"/>
        <end position="299"/>
    </location>
</feature>
<keyword evidence="5 10" id="KW-1133">Transmembrane helix</keyword>
<dbReference type="InterPro" id="IPR037272">
    <property type="entry name" value="SNS_sf"/>
</dbReference>
<dbReference type="PANTHER" id="PTHR11616">
    <property type="entry name" value="SODIUM/CHLORIDE DEPENDENT TRANSPORTER"/>
    <property type="match status" value="1"/>
</dbReference>
<evidence type="ECO:0000256" key="4">
    <source>
        <dbReference type="ARBA" id="ARBA00022692"/>
    </source>
</evidence>
<evidence type="ECO:0000256" key="2">
    <source>
        <dbReference type="ARBA" id="ARBA00006459"/>
    </source>
</evidence>
<dbReference type="Pfam" id="PF00209">
    <property type="entry name" value="SNF"/>
    <property type="match status" value="1"/>
</dbReference>
<evidence type="ECO:0000256" key="5">
    <source>
        <dbReference type="ARBA" id="ARBA00022989"/>
    </source>
</evidence>
<dbReference type="PROSITE" id="PS50267">
    <property type="entry name" value="NA_NEUROTRAN_SYMP_3"/>
    <property type="match status" value="1"/>
</dbReference>
<feature type="binding site" evidence="8">
    <location>
        <position position="555"/>
    </location>
    <ligand>
        <name>Na(+)</name>
        <dbReference type="ChEBI" id="CHEBI:29101"/>
        <label>1</label>
    </ligand>
</feature>
<feature type="binding site" evidence="8">
    <location>
        <position position="551"/>
    </location>
    <ligand>
        <name>Na(+)</name>
        <dbReference type="ChEBI" id="CHEBI:29101"/>
        <label>1</label>
    </ligand>
</feature>
<evidence type="ECO:0000256" key="9">
    <source>
        <dbReference type="RuleBase" id="RU003732"/>
    </source>
</evidence>
<gene>
    <name evidence="11" type="ORF">BpHYR1_017891</name>
</gene>
<comment type="subcellular location">
    <subcellularLocation>
        <location evidence="1">Membrane</location>
        <topology evidence="1">Multi-pass membrane protein</topology>
    </subcellularLocation>
</comment>
<sequence length="787" mass="89181">MDEEVITWNLRGPKRMKKRKELNALIKNNVKYKSLSKKNSADAFNMSTSIGTSGGTGRLLNYSSSDDQEYFFTANKTTIRERRRRYYCRMFKLFFIGLFVIISLLFAFSMIFSYSKFQNLLNNLKNQVDLQNSNTQKDIDAFKIKMDEYEGLFKKIREKLANNEDYLKDVRKLKKIKRSESNKSIKNKERAQFGNPIEFILTVIGYAVGLGNVWRFPFLVFKHGGAPFLIPFFLMLFLVGIPTFFLETSIGQFSGLSPSHAFEKMVPIAQGLGYAAIIINAFIGFYYNIIIAYCLYYLVFSIRSELPWADCNGQFDCFKRQNLSGDCKTELYPFTSKNITIRSPSEVYFYDNVLEISDGIQNLDGLVLHLVLALILAWFFVYAALAKGVQSLGKISYFTSTFPYVMLTILVVRGALLDGANEGIKFYVGSFDASKLGDPELWKDATVQVFYALSACSGGLISMSSFNAFNNNLFRDSLLVPILDCLTGFYAGFAIFTVLGHMYITKCVSSFNEVAAQGPELAFVVYPEGLSLMGSAAPFFSFLFFIMMLALGFGSEFSIMESVMSTAVDIFKKQINTRAKNLGARLIIVIVYFLCALTMVTRGGLYVLNLIDTVIAGYPLLVVGLLQVIVVPWIYGTDRLVNDIEHMIGKKSRAFWMIWKISWKFITPVILFVVIVASIIMPSDPISLNGRPYPSYAVAIGWVIVAIPISAIPICAIYQFILKHKDGKNYRKLFEPSVDYYATKERFFKKQEEIKKNEIKSFENNPRKEISLTSLRKNVVSPSESKV</sequence>
<comment type="similarity">
    <text evidence="2 9">Belongs to the sodium:neurotransmitter symporter (SNF) (TC 2.A.22) family.</text>
</comment>